<reference evidence="2 3" key="1">
    <citation type="submission" date="2019-01" db="EMBL/GenBank/DDBJ databases">
        <title>Draft Genome and Complete Hox-Cluster Characterization of the Sterlet Sturgeon (Acipenser ruthenus).</title>
        <authorList>
            <person name="Wei Q."/>
        </authorList>
    </citation>
    <scope>NUCLEOTIDE SEQUENCE [LARGE SCALE GENOMIC DNA]</scope>
    <source>
        <strain evidence="2">WHYD16114868_AA</strain>
        <tissue evidence="2">Blood</tissue>
    </source>
</reference>
<evidence type="ECO:0000256" key="1">
    <source>
        <dbReference type="SAM" id="MobiDB-lite"/>
    </source>
</evidence>
<proteinExistence type="predicted"/>
<keyword evidence="3" id="KW-1185">Reference proteome</keyword>
<evidence type="ECO:0000313" key="3">
    <source>
        <dbReference type="Proteomes" id="UP000289886"/>
    </source>
</evidence>
<feature type="region of interest" description="Disordered" evidence="1">
    <location>
        <begin position="1"/>
        <end position="25"/>
    </location>
</feature>
<organism evidence="2 3">
    <name type="scientific">Acipenser ruthenus</name>
    <name type="common">Sterlet sturgeon</name>
    <dbReference type="NCBI Taxonomy" id="7906"/>
    <lineage>
        <taxon>Eukaryota</taxon>
        <taxon>Metazoa</taxon>
        <taxon>Chordata</taxon>
        <taxon>Craniata</taxon>
        <taxon>Vertebrata</taxon>
        <taxon>Euteleostomi</taxon>
        <taxon>Actinopterygii</taxon>
        <taxon>Chondrostei</taxon>
        <taxon>Acipenseriformes</taxon>
        <taxon>Acipenseridae</taxon>
        <taxon>Acipenser</taxon>
    </lineage>
</organism>
<feature type="compositionally biased region" description="Basic residues" evidence="1">
    <location>
        <begin position="1"/>
        <end position="17"/>
    </location>
</feature>
<dbReference type="AlphaFoldDB" id="A0A444V5Z1"/>
<gene>
    <name evidence="2" type="ORF">EOD39_16415</name>
</gene>
<sequence>MPPKRKAASSTKARGKKVKVEPEAPEDTFKSVKEALKAAPKDKAKCKAKIDATCEMSRDAAAELGFSCILLQYPATTLIKLVQKHSSTPGTQKGCLAH</sequence>
<protein>
    <submittedName>
        <fullName evidence="2">Uncharacterized protein</fullName>
    </submittedName>
</protein>
<accession>A0A444V5Z1</accession>
<dbReference type="Proteomes" id="UP000289886">
    <property type="component" value="Unassembled WGS sequence"/>
</dbReference>
<comment type="caution">
    <text evidence="2">The sequence shown here is derived from an EMBL/GenBank/DDBJ whole genome shotgun (WGS) entry which is preliminary data.</text>
</comment>
<name>A0A444V5Z1_ACIRT</name>
<evidence type="ECO:0000313" key="2">
    <source>
        <dbReference type="EMBL" id="RXM95827.1"/>
    </source>
</evidence>
<dbReference type="EMBL" id="SCEB01002063">
    <property type="protein sequence ID" value="RXM95827.1"/>
    <property type="molecule type" value="Genomic_DNA"/>
</dbReference>